<name>A0AA96IYA0_9VIRU</name>
<gene>
    <name evidence="1" type="ORF">MarFTMF_480</name>
</gene>
<reference evidence="1" key="1">
    <citation type="submission" date="2023-07" db="EMBL/GenBank/DDBJ databases">
        <authorList>
            <person name="Xia Y."/>
        </authorList>
    </citation>
    <scope>NUCLEOTIDE SEQUENCE</scope>
    <source>
        <strain evidence="1">F</strain>
    </source>
</reference>
<protein>
    <submittedName>
        <fullName evidence="1">Uncharacterized protein</fullName>
    </submittedName>
</protein>
<evidence type="ECO:0000313" key="1">
    <source>
        <dbReference type="EMBL" id="WNL49996.1"/>
    </source>
</evidence>
<sequence length="303" mass="35704">MERPRHGEISCEREGCKNKAYWELLEENSPLTFVCGTHSRKKERLALAKVPTKERREKLEGAFASHKKTIRRAARKNREGEQRGNLGLFRMRMMKEVPLQEGWLNVFPNFRHQNRRDGFGCASLSPMSLGPVEHVHPALPPAKNIENFYQGSKVFQQEVDKDGNPTALFYENRERLFSDEVPHRHKYKGTGKNKNIPLYFLWMKENGEEERLGYIESRQTYCNFFERLASQTDDFKELCRLQDRGVNLMFCGYDAYDIKPQTIEEAYLDPSVPFGHERVIYAMLAFRDTPEKYPWRQHKTLEF</sequence>
<proteinExistence type="predicted"/>
<organism evidence="1">
    <name type="scientific">Marseillevirus sp</name>
    <dbReference type="NCBI Taxonomy" id="2809551"/>
    <lineage>
        <taxon>Viruses</taxon>
        <taxon>Varidnaviria</taxon>
        <taxon>Bamfordvirae</taxon>
        <taxon>Nucleocytoviricota</taxon>
        <taxon>Megaviricetes</taxon>
        <taxon>Pimascovirales</taxon>
        <taxon>Pimascovirales incertae sedis</taxon>
        <taxon>Marseilleviridae</taxon>
        <taxon>Marseillevirus</taxon>
    </lineage>
</organism>
<accession>A0AA96IYA0</accession>
<dbReference type="EMBL" id="OR343188">
    <property type="protein sequence ID" value="WNL49996.1"/>
    <property type="molecule type" value="Genomic_DNA"/>
</dbReference>